<evidence type="ECO:0000313" key="2">
    <source>
        <dbReference type="Proteomes" id="UP001157109"/>
    </source>
</evidence>
<sequence>MRLTLELDLSTAAEDPAGEPGRILRYWAGTLRQIDLTAPAEFPVMDSSYSTRVGTLRVESADD</sequence>
<dbReference type="EMBL" id="BSUJ01000001">
    <property type="protein sequence ID" value="GMA21585.1"/>
    <property type="molecule type" value="Genomic_DNA"/>
</dbReference>
<accession>A0ABQ6HVK0</accession>
<organism evidence="1 2">
    <name type="scientific">Arsenicicoccus piscis</name>
    <dbReference type="NCBI Taxonomy" id="673954"/>
    <lineage>
        <taxon>Bacteria</taxon>
        <taxon>Bacillati</taxon>
        <taxon>Actinomycetota</taxon>
        <taxon>Actinomycetes</taxon>
        <taxon>Micrococcales</taxon>
        <taxon>Intrasporangiaceae</taxon>
        <taxon>Arsenicicoccus</taxon>
    </lineage>
</organism>
<gene>
    <name evidence="1" type="ORF">GCM10025862_36060</name>
</gene>
<dbReference type="Proteomes" id="UP001157109">
    <property type="component" value="Unassembled WGS sequence"/>
</dbReference>
<keyword evidence="2" id="KW-1185">Reference proteome</keyword>
<protein>
    <submittedName>
        <fullName evidence="1">Uncharacterized protein</fullName>
    </submittedName>
</protein>
<dbReference type="RefSeq" id="WP_241443499.1">
    <property type="nucleotide sequence ID" value="NZ_BSUJ01000001.1"/>
</dbReference>
<evidence type="ECO:0000313" key="1">
    <source>
        <dbReference type="EMBL" id="GMA21585.1"/>
    </source>
</evidence>
<proteinExistence type="predicted"/>
<name>A0ABQ6HVK0_9MICO</name>
<reference evidence="2" key="1">
    <citation type="journal article" date="2019" name="Int. J. Syst. Evol. Microbiol.">
        <title>The Global Catalogue of Microorganisms (GCM) 10K type strain sequencing project: providing services to taxonomists for standard genome sequencing and annotation.</title>
        <authorList>
            <consortium name="The Broad Institute Genomics Platform"/>
            <consortium name="The Broad Institute Genome Sequencing Center for Infectious Disease"/>
            <person name="Wu L."/>
            <person name="Ma J."/>
        </authorList>
    </citation>
    <scope>NUCLEOTIDE SEQUENCE [LARGE SCALE GENOMIC DNA]</scope>
    <source>
        <strain evidence="2">NBRC 105830</strain>
    </source>
</reference>
<comment type="caution">
    <text evidence="1">The sequence shown here is derived from an EMBL/GenBank/DDBJ whole genome shotgun (WGS) entry which is preliminary data.</text>
</comment>